<proteinExistence type="predicted"/>
<evidence type="ECO:0000313" key="3">
    <source>
        <dbReference type="Proteomes" id="UP000584374"/>
    </source>
</evidence>
<feature type="domain" description="YchJ-like middle NTF2-like" evidence="1">
    <location>
        <begin position="10"/>
        <end position="104"/>
    </location>
</feature>
<dbReference type="InterPro" id="IPR048469">
    <property type="entry name" value="YchJ-like_M"/>
</dbReference>
<dbReference type="InterPro" id="IPR032710">
    <property type="entry name" value="NTF2-like_dom_sf"/>
</dbReference>
<name>A0A840QKS0_9PSEU</name>
<comment type="caution">
    <text evidence="2">The sequence shown here is derived from an EMBL/GenBank/DDBJ whole genome shotgun (WGS) entry which is preliminary data.</text>
</comment>
<reference evidence="2 3" key="1">
    <citation type="submission" date="2020-08" db="EMBL/GenBank/DDBJ databases">
        <title>Sequencing the genomes of 1000 actinobacteria strains.</title>
        <authorList>
            <person name="Klenk H.-P."/>
        </authorList>
    </citation>
    <scope>NUCLEOTIDE SEQUENCE [LARGE SCALE GENOMIC DNA]</scope>
    <source>
        <strain evidence="2 3">DSM 45584</strain>
    </source>
</reference>
<dbReference type="Pfam" id="PF17775">
    <property type="entry name" value="YchJ_M-like"/>
    <property type="match status" value="1"/>
</dbReference>
<dbReference type="Proteomes" id="UP000584374">
    <property type="component" value="Unassembled WGS sequence"/>
</dbReference>
<accession>A0A840QKS0</accession>
<dbReference type="EMBL" id="JACHIW010000002">
    <property type="protein sequence ID" value="MBB5159263.1"/>
    <property type="molecule type" value="Genomic_DNA"/>
</dbReference>
<protein>
    <submittedName>
        <fullName evidence="2">SEC-C motif-containing protein</fullName>
    </submittedName>
</protein>
<sequence>MHAGKRQAATAEQLMRSRYSAFAVGDAAYLLKTWHPATRPTELRLVPEQSWVRLDVLDRTGGGPFDSEGTVRFRAHYRLHGKAGTITEHSRFTRTNKTWFYVDGDHN</sequence>
<gene>
    <name evidence="2" type="ORF">BJ970_006862</name>
</gene>
<dbReference type="RefSeq" id="WP_312864590.1">
    <property type="nucleotide sequence ID" value="NZ_JACHIW010000002.1"/>
</dbReference>
<keyword evidence="3" id="KW-1185">Reference proteome</keyword>
<dbReference type="Gene3D" id="3.10.450.50">
    <property type="match status" value="1"/>
</dbReference>
<organism evidence="2 3">
    <name type="scientific">Saccharopolyspora phatthalungensis</name>
    <dbReference type="NCBI Taxonomy" id="664693"/>
    <lineage>
        <taxon>Bacteria</taxon>
        <taxon>Bacillati</taxon>
        <taxon>Actinomycetota</taxon>
        <taxon>Actinomycetes</taxon>
        <taxon>Pseudonocardiales</taxon>
        <taxon>Pseudonocardiaceae</taxon>
        <taxon>Saccharopolyspora</taxon>
    </lineage>
</organism>
<dbReference type="SUPFAM" id="SSF54427">
    <property type="entry name" value="NTF2-like"/>
    <property type="match status" value="1"/>
</dbReference>
<dbReference type="AlphaFoldDB" id="A0A840QKS0"/>
<evidence type="ECO:0000313" key="2">
    <source>
        <dbReference type="EMBL" id="MBB5159263.1"/>
    </source>
</evidence>
<evidence type="ECO:0000259" key="1">
    <source>
        <dbReference type="Pfam" id="PF17775"/>
    </source>
</evidence>